<keyword evidence="9 10" id="KW-0472">Membrane</keyword>
<comment type="caution">
    <text evidence="11">The sequence shown here is derived from an EMBL/GenBank/DDBJ whole genome shotgun (WGS) entry which is preliminary data.</text>
</comment>
<dbReference type="OrthoDB" id="9800132at2"/>
<dbReference type="PRINTS" id="PR01853">
    <property type="entry name" value="YAJCTRNLCASE"/>
</dbReference>
<keyword evidence="5 10" id="KW-0812">Transmembrane</keyword>
<organism evidence="11 12">
    <name type="scientific">Desulfotomaculum copahuensis</name>
    <dbReference type="NCBI Taxonomy" id="1838280"/>
    <lineage>
        <taxon>Bacteria</taxon>
        <taxon>Bacillati</taxon>
        <taxon>Bacillota</taxon>
        <taxon>Clostridia</taxon>
        <taxon>Eubacteriales</taxon>
        <taxon>Desulfotomaculaceae</taxon>
        <taxon>Desulfotomaculum</taxon>
    </lineage>
</organism>
<evidence type="ECO:0000256" key="8">
    <source>
        <dbReference type="ARBA" id="ARBA00023010"/>
    </source>
</evidence>
<dbReference type="NCBIfam" id="TIGR00739">
    <property type="entry name" value="yajC"/>
    <property type="match status" value="1"/>
</dbReference>
<gene>
    <name evidence="11" type="ORF">A6M21_04375</name>
</gene>
<name>A0A1B7LHG5_9FIRM</name>
<keyword evidence="8" id="KW-0811">Translocation</keyword>
<evidence type="ECO:0000313" key="12">
    <source>
        <dbReference type="Proteomes" id="UP000078532"/>
    </source>
</evidence>
<evidence type="ECO:0000256" key="7">
    <source>
        <dbReference type="ARBA" id="ARBA00022989"/>
    </source>
</evidence>
<comment type="subcellular location">
    <subcellularLocation>
        <location evidence="1">Cell membrane</location>
        <topology evidence="1">Single-pass membrane protein</topology>
    </subcellularLocation>
</comment>
<evidence type="ECO:0000256" key="2">
    <source>
        <dbReference type="ARBA" id="ARBA00006742"/>
    </source>
</evidence>
<dbReference type="PANTHER" id="PTHR33909">
    <property type="entry name" value="SEC TRANSLOCON ACCESSORY COMPLEX SUBUNIT YAJC"/>
    <property type="match status" value="1"/>
</dbReference>
<accession>A0A1B7LHG5</accession>
<evidence type="ECO:0000256" key="5">
    <source>
        <dbReference type="ARBA" id="ARBA00022692"/>
    </source>
</evidence>
<dbReference type="STRING" id="1838280.A6M21_04375"/>
<dbReference type="SMART" id="SM01323">
    <property type="entry name" value="YajC"/>
    <property type="match status" value="1"/>
</dbReference>
<evidence type="ECO:0000256" key="4">
    <source>
        <dbReference type="ARBA" id="ARBA00022475"/>
    </source>
</evidence>
<evidence type="ECO:0000256" key="6">
    <source>
        <dbReference type="ARBA" id="ARBA00022927"/>
    </source>
</evidence>
<sequence>MGLNQTTGTLLYVVALFALLYFLMIRPQQQRQKKHQQMLRDVKVNDSIVTAGGIYATVVKIKEDSLIVRVADGVRIEILKNAIAQVREREPEETGEKE</sequence>
<protein>
    <submittedName>
        <fullName evidence="11">Preprotein translocase subunit YajC</fullName>
    </submittedName>
</protein>
<keyword evidence="4" id="KW-1003">Cell membrane</keyword>
<comment type="similarity">
    <text evidence="2">Belongs to the YajC family.</text>
</comment>
<dbReference type="PANTHER" id="PTHR33909:SF1">
    <property type="entry name" value="SEC TRANSLOCON ACCESSORY COMPLEX SUBUNIT YAJC"/>
    <property type="match status" value="1"/>
</dbReference>
<evidence type="ECO:0000256" key="10">
    <source>
        <dbReference type="SAM" id="Phobius"/>
    </source>
</evidence>
<keyword evidence="3" id="KW-0813">Transport</keyword>
<dbReference type="EMBL" id="LYVF01000047">
    <property type="protein sequence ID" value="OAT85740.1"/>
    <property type="molecule type" value="Genomic_DNA"/>
</dbReference>
<feature type="transmembrane region" description="Helical" evidence="10">
    <location>
        <begin position="6"/>
        <end position="25"/>
    </location>
</feature>
<dbReference type="GO" id="GO:0005886">
    <property type="term" value="C:plasma membrane"/>
    <property type="evidence" value="ECO:0007669"/>
    <property type="project" value="UniProtKB-SubCell"/>
</dbReference>
<keyword evidence="12" id="KW-1185">Reference proteome</keyword>
<evidence type="ECO:0000256" key="1">
    <source>
        <dbReference type="ARBA" id="ARBA00004162"/>
    </source>
</evidence>
<dbReference type="GO" id="GO:0015031">
    <property type="term" value="P:protein transport"/>
    <property type="evidence" value="ECO:0007669"/>
    <property type="project" value="UniProtKB-KW"/>
</dbReference>
<evidence type="ECO:0000256" key="3">
    <source>
        <dbReference type="ARBA" id="ARBA00022448"/>
    </source>
</evidence>
<dbReference type="RefSeq" id="WP_066666480.1">
    <property type="nucleotide sequence ID" value="NZ_LYVF01000047.1"/>
</dbReference>
<evidence type="ECO:0000256" key="9">
    <source>
        <dbReference type="ARBA" id="ARBA00023136"/>
    </source>
</evidence>
<dbReference type="InterPro" id="IPR003849">
    <property type="entry name" value="Preprotein_translocase_YajC"/>
</dbReference>
<proteinExistence type="inferred from homology"/>
<keyword evidence="6" id="KW-0653">Protein transport</keyword>
<evidence type="ECO:0000313" key="11">
    <source>
        <dbReference type="EMBL" id="OAT85740.1"/>
    </source>
</evidence>
<dbReference type="Proteomes" id="UP000078532">
    <property type="component" value="Unassembled WGS sequence"/>
</dbReference>
<dbReference type="Pfam" id="PF02699">
    <property type="entry name" value="YajC"/>
    <property type="match status" value="1"/>
</dbReference>
<dbReference type="AlphaFoldDB" id="A0A1B7LHG5"/>
<keyword evidence="7 10" id="KW-1133">Transmembrane helix</keyword>
<reference evidence="11 12" key="1">
    <citation type="submission" date="2016-04" db="EMBL/GenBank/DDBJ databases">
        <authorList>
            <person name="Evans L.H."/>
            <person name="Alamgir A."/>
            <person name="Owens N."/>
            <person name="Weber N.D."/>
            <person name="Virtaneva K."/>
            <person name="Barbian K."/>
            <person name="Babar A."/>
            <person name="Rosenke K."/>
        </authorList>
    </citation>
    <scope>NUCLEOTIDE SEQUENCE [LARGE SCALE GENOMIC DNA]</scope>
    <source>
        <strain evidence="11 12">LMa1</strain>
    </source>
</reference>